<keyword evidence="3" id="KW-1185">Reference proteome</keyword>
<evidence type="ECO:0000256" key="1">
    <source>
        <dbReference type="SAM" id="Phobius"/>
    </source>
</evidence>
<name>A0ABW1U0P2_9BURK</name>
<reference evidence="3" key="1">
    <citation type="journal article" date="2019" name="Int. J. Syst. Evol. Microbiol.">
        <title>The Global Catalogue of Microorganisms (GCM) 10K type strain sequencing project: providing services to taxonomists for standard genome sequencing and annotation.</title>
        <authorList>
            <consortium name="The Broad Institute Genomics Platform"/>
            <consortium name="The Broad Institute Genome Sequencing Center for Infectious Disease"/>
            <person name="Wu L."/>
            <person name="Ma J."/>
        </authorList>
    </citation>
    <scope>NUCLEOTIDE SEQUENCE [LARGE SCALE GENOMIC DNA]</scope>
    <source>
        <strain evidence="3">CCUG 39402</strain>
    </source>
</reference>
<proteinExistence type="predicted"/>
<dbReference type="Proteomes" id="UP001596270">
    <property type="component" value="Unassembled WGS sequence"/>
</dbReference>
<protein>
    <submittedName>
        <fullName evidence="2">DUF6691 family protein</fullName>
    </submittedName>
</protein>
<organism evidence="2 3">
    <name type="scientific">Polaromonas aquatica</name>
    <dbReference type="NCBI Taxonomy" id="332657"/>
    <lineage>
        <taxon>Bacteria</taxon>
        <taxon>Pseudomonadati</taxon>
        <taxon>Pseudomonadota</taxon>
        <taxon>Betaproteobacteria</taxon>
        <taxon>Burkholderiales</taxon>
        <taxon>Comamonadaceae</taxon>
        <taxon>Polaromonas</taxon>
    </lineage>
</organism>
<comment type="caution">
    <text evidence="2">The sequence shown here is derived from an EMBL/GenBank/DDBJ whole genome shotgun (WGS) entry which is preliminary data.</text>
</comment>
<dbReference type="Pfam" id="PF20398">
    <property type="entry name" value="DUF6691"/>
    <property type="match status" value="1"/>
</dbReference>
<sequence length="146" mass="15085">MIKKWLAALLAGALFATGLVVSGMTQPAKVIGFLNVAGIADPVRFGAWDASLAFVMGGALCVTLLAFAITLRPGRKPWLAESFQMPSRRDIDARLLAGAVLFGMGWGLVGYCPGPAIASLLTGGMDAIIFIASLALGMAAAKQFTA</sequence>
<accession>A0ABW1U0P2</accession>
<dbReference type="InterPro" id="IPR046513">
    <property type="entry name" value="DUF6691"/>
</dbReference>
<keyword evidence="1" id="KW-1133">Transmembrane helix</keyword>
<feature type="transmembrane region" description="Helical" evidence="1">
    <location>
        <begin position="117"/>
        <end position="141"/>
    </location>
</feature>
<feature type="transmembrane region" description="Helical" evidence="1">
    <location>
        <begin position="91"/>
        <end position="111"/>
    </location>
</feature>
<keyword evidence="1" id="KW-0472">Membrane</keyword>
<dbReference type="RefSeq" id="WP_371436883.1">
    <property type="nucleotide sequence ID" value="NZ_JBHSRS010000082.1"/>
</dbReference>
<evidence type="ECO:0000313" key="2">
    <source>
        <dbReference type="EMBL" id="MFC6283137.1"/>
    </source>
</evidence>
<gene>
    <name evidence="2" type="ORF">ACFQND_18080</name>
</gene>
<feature type="transmembrane region" description="Helical" evidence="1">
    <location>
        <begin position="51"/>
        <end position="71"/>
    </location>
</feature>
<keyword evidence="1" id="KW-0812">Transmembrane</keyword>
<dbReference type="EMBL" id="JBHSRS010000082">
    <property type="protein sequence ID" value="MFC6283137.1"/>
    <property type="molecule type" value="Genomic_DNA"/>
</dbReference>
<evidence type="ECO:0000313" key="3">
    <source>
        <dbReference type="Proteomes" id="UP001596270"/>
    </source>
</evidence>